<protein>
    <submittedName>
        <fullName evidence="3">Type II toxin-antitoxin system ParD family antitoxin</fullName>
    </submittedName>
</protein>
<dbReference type="PANTHER" id="PTHR36582">
    <property type="entry name" value="ANTITOXIN PARD"/>
    <property type="match status" value="1"/>
</dbReference>
<dbReference type="InterPro" id="IPR010985">
    <property type="entry name" value="Ribbon_hlx_hlx"/>
</dbReference>
<dbReference type="Proteomes" id="UP000249590">
    <property type="component" value="Unassembled WGS sequence"/>
</dbReference>
<keyword evidence="2" id="KW-1277">Toxin-antitoxin system</keyword>
<dbReference type="InterPro" id="IPR022789">
    <property type="entry name" value="ParD"/>
</dbReference>
<keyword evidence="4" id="KW-1185">Reference proteome</keyword>
<dbReference type="InterPro" id="IPR038296">
    <property type="entry name" value="ParD_sf"/>
</dbReference>
<comment type="similarity">
    <text evidence="1">Belongs to the ParD antitoxin family.</text>
</comment>
<evidence type="ECO:0000313" key="3">
    <source>
        <dbReference type="EMBL" id="RAH95659.1"/>
    </source>
</evidence>
<accession>A0A8B2NC83</accession>
<dbReference type="AlphaFoldDB" id="A0A8B2NC83"/>
<evidence type="ECO:0000313" key="4">
    <source>
        <dbReference type="Proteomes" id="UP000249590"/>
    </source>
</evidence>
<dbReference type="Pfam" id="PF03693">
    <property type="entry name" value="ParD_antitoxin"/>
    <property type="match status" value="1"/>
</dbReference>
<organism evidence="3 4">
    <name type="scientific">Acuticoccus sediminis</name>
    <dbReference type="NCBI Taxonomy" id="2184697"/>
    <lineage>
        <taxon>Bacteria</taxon>
        <taxon>Pseudomonadati</taxon>
        <taxon>Pseudomonadota</taxon>
        <taxon>Alphaproteobacteria</taxon>
        <taxon>Hyphomicrobiales</taxon>
        <taxon>Amorphaceae</taxon>
        <taxon>Acuticoccus</taxon>
    </lineage>
</organism>
<dbReference type="OrthoDB" id="9815501at2"/>
<reference evidence="3 4" key="1">
    <citation type="submission" date="2018-05" db="EMBL/GenBank/DDBJ databases">
        <title>Acuticoccus sediminis sp. nov., isolated from deep-sea sediment of Indian Ocean.</title>
        <authorList>
            <person name="Liu X."/>
            <person name="Lai Q."/>
            <person name="Du Y."/>
            <person name="Sun F."/>
            <person name="Zhang X."/>
            <person name="Wang S."/>
            <person name="Shao Z."/>
        </authorList>
    </citation>
    <scope>NUCLEOTIDE SEQUENCE [LARGE SCALE GENOMIC DNA]</scope>
    <source>
        <strain evidence="3 4">PTG4-2</strain>
    </source>
</reference>
<comment type="caution">
    <text evidence="3">The sequence shown here is derived from an EMBL/GenBank/DDBJ whole genome shotgun (WGS) entry which is preliminary data.</text>
</comment>
<dbReference type="GO" id="GO:0006355">
    <property type="term" value="P:regulation of DNA-templated transcription"/>
    <property type="evidence" value="ECO:0007669"/>
    <property type="project" value="InterPro"/>
</dbReference>
<name>A0A8B2NC83_9HYPH</name>
<sequence length="89" mass="9393">MARNPSVSLTPHQEAFVGSLVASGRYHGVSEVVRAGLRLLEEKESQRQAVLGRIEAAVAEGLASGPPTELEDIETIIAKAEAEIAAERG</sequence>
<dbReference type="SUPFAM" id="SSF47598">
    <property type="entry name" value="Ribbon-helix-helix"/>
    <property type="match status" value="1"/>
</dbReference>
<dbReference type="NCBIfam" id="TIGR02606">
    <property type="entry name" value="antidote_CC2985"/>
    <property type="match status" value="1"/>
</dbReference>
<gene>
    <name evidence="3" type="ORF">DLJ53_34160</name>
</gene>
<proteinExistence type="inferred from homology"/>
<evidence type="ECO:0000256" key="2">
    <source>
        <dbReference type="ARBA" id="ARBA00022649"/>
    </source>
</evidence>
<evidence type="ECO:0000256" key="1">
    <source>
        <dbReference type="ARBA" id="ARBA00008580"/>
    </source>
</evidence>
<dbReference type="EMBL" id="QHHQ01000025">
    <property type="protein sequence ID" value="RAH95659.1"/>
    <property type="molecule type" value="Genomic_DNA"/>
</dbReference>
<dbReference type="PANTHER" id="PTHR36582:SF2">
    <property type="entry name" value="ANTITOXIN PARD"/>
    <property type="match status" value="1"/>
</dbReference>
<dbReference type="Gene3D" id="6.10.10.120">
    <property type="entry name" value="Antitoxin ParD1-like"/>
    <property type="match status" value="1"/>
</dbReference>
<dbReference type="RefSeq" id="WP_111352788.1">
    <property type="nucleotide sequence ID" value="NZ_QHHQ01000025.1"/>
</dbReference>